<dbReference type="AlphaFoldDB" id="A0A1H8S7U7"/>
<gene>
    <name evidence="1" type="ORF">RTCCBAU85039_4514</name>
    <name evidence="2" type="ORF">SAMN05216228_1023110</name>
</gene>
<organism evidence="1 3">
    <name type="scientific">Rhizobium tibeticum</name>
    <dbReference type="NCBI Taxonomy" id="501024"/>
    <lineage>
        <taxon>Bacteria</taxon>
        <taxon>Pseudomonadati</taxon>
        <taxon>Pseudomonadota</taxon>
        <taxon>Alphaproteobacteria</taxon>
        <taxon>Hyphomicrobiales</taxon>
        <taxon>Rhizobiaceae</taxon>
        <taxon>Rhizobium/Agrobacterium group</taxon>
        <taxon>Rhizobium</taxon>
    </lineage>
</organism>
<evidence type="ECO:0000313" key="4">
    <source>
        <dbReference type="Proteomes" id="UP000198939"/>
    </source>
</evidence>
<reference evidence="1" key="3">
    <citation type="submission" date="2016-10" db="EMBL/GenBank/DDBJ databases">
        <authorList>
            <person name="de Groot N.N."/>
        </authorList>
    </citation>
    <scope>NUCLEOTIDE SEQUENCE [LARGE SCALE GENOMIC DNA]</scope>
    <source>
        <strain evidence="1">CCBAU85039</strain>
    </source>
</reference>
<dbReference type="EMBL" id="FNXB01000029">
    <property type="protein sequence ID" value="SEI10141.1"/>
    <property type="molecule type" value="Genomic_DNA"/>
</dbReference>
<dbReference type="Proteomes" id="UP000198939">
    <property type="component" value="Unassembled WGS sequence"/>
</dbReference>
<sequence>MSTQSLKPRALRGAFFCNLVEQISDIDVYILALLAFKAASVSLQKGSWKMESAHFDSFRYGLAALLMRRPHLRPYAHIAHRWTEDIENYGDAVRFREKLRAEDGDKMLLEECERLCIELEDEVQSYFAASGLDLP</sequence>
<keyword evidence="4" id="KW-1185">Reference proteome</keyword>
<dbReference type="EMBL" id="FOCV01000023">
    <property type="protein sequence ID" value="SEO74464.1"/>
    <property type="molecule type" value="Genomic_DNA"/>
</dbReference>
<reference evidence="2 4" key="2">
    <citation type="submission" date="2016-10" db="EMBL/GenBank/DDBJ databases">
        <authorList>
            <person name="Varghese N."/>
            <person name="Submissions S."/>
        </authorList>
    </citation>
    <scope>NUCLEOTIDE SEQUENCE [LARGE SCALE GENOMIC DNA]</scope>
    <source>
        <strain evidence="2 4">CGMCC 1.7071</strain>
    </source>
</reference>
<dbReference type="Proteomes" id="UP000183063">
    <property type="component" value="Unassembled WGS sequence"/>
</dbReference>
<evidence type="ECO:0000313" key="1">
    <source>
        <dbReference type="EMBL" id="SEI10141.1"/>
    </source>
</evidence>
<proteinExistence type="predicted"/>
<name>A0A1H8S7U7_9HYPH</name>
<evidence type="ECO:0000313" key="2">
    <source>
        <dbReference type="EMBL" id="SEO74464.1"/>
    </source>
</evidence>
<accession>A0A1H8S7U7</accession>
<evidence type="ECO:0000313" key="3">
    <source>
        <dbReference type="Proteomes" id="UP000183063"/>
    </source>
</evidence>
<protein>
    <submittedName>
        <fullName evidence="1">Uncharacterized protein</fullName>
    </submittedName>
</protein>
<reference evidence="3" key="1">
    <citation type="submission" date="2016-10" db="EMBL/GenBank/DDBJ databases">
        <authorList>
            <person name="Wibberg D."/>
        </authorList>
    </citation>
    <scope>NUCLEOTIDE SEQUENCE [LARGE SCALE GENOMIC DNA]</scope>
</reference>